<dbReference type="Pfam" id="PF00028">
    <property type="entry name" value="Cadherin"/>
    <property type="match status" value="2"/>
</dbReference>
<dbReference type="Gene3D" id="2.60.40.60">
    <property type="entry name" value="Cadherins"/>
    <property type="match status" value="3"/>
</dbReference>
<organism evidence="12 13">
    <name type="scientific">Cirrhinus mrigala</name>
    <name type="common">Mrigala</name>
    <dbReference type="NCBI Taxonomy" id="683832"/>
    <lineage>
        <taxon>Eukaryota</taxon>
        <taxon>Metazoa</taxon>
        <taxon>Chordata</taxon>
        <taxon>Craniata</taxon>
        <taxon>Vertebrata</taxon>
        <taxon>Euteleostomi</taxon>
        <taxon>Actinopterygii</taxon>
        <taxon>Neopterygii</taxon>
        <taxon>Teleostei</taxon>
        <taxon>Ostariophysi</taxon>
        <taxon>Cypriniformes</taxon>
        <taxon>Cyprinidae</taxon>
        <taxon>Labeoninae</taxon>
        <taxon>Labeonini</taxon>
        <taxon>Cirrhinus</taxon>
    </lineage>
</organism>
<evidence type="ECO:0000256" key="4">
    <source>
        <dbReference type="ARBA" id="ARBA00022737"/>
    </source>
</evidence>
<dbReference type="SMART" id="SM00112">
    <property type="entry name" value="CA"/>
    <property type="match status" value="1"/>
</dbReference>
<dbReference type="Proteomes" id="UP001529510">
    <property type="component" value="Unassembled WGS sequence"/>
</dbReference>
<dbReference type="PROSITE" id="PS50268">
    <property type="entry name" value="CADHERIN_2"/>
    <property type="match status" value="3"/>
</dbReference>
<dbReference type="InterPro" id="IPR015919">
    <property type="entry name" value="Cadherin-like_sf"/>
</dbReference>
<name>A0ABD0MF61_CIRMR</name>
<gene>
    <name evidence="12" type="ORF">M9458_057389</name>
</gene>
<dbReference type="InterPro" id="IPR039808">
    <property type="entry name" value="Cadherin"/>
</dbReference>
<dbReference type="PANTHER" id="PTHR24027">
    <property type="entry name" value="CADHERIN-23"/>
    <property type="match status" value="1"/>
</dbReference>
<evidence type="ECO:0000259" key="11">
    <source>
        <dbReference type="PROSITE" id="PS50268"/>
    </source>
</evidence>
<dbReference type="PANTHER" id="PTHR24027:SF433">
    <property type="entry name" value="CADHERIN 27-RELATED"/>
    <property type="match status" value="1"/>
</dbReference>
<dbReference type="CDD" id="cd11304">
    <property type="entry name" value="Cadherin_repeat"/>
    <property type="match status" value="2"/>
</dbReference>
<dbReference type="PRINTS" id="PR00205">
    <property type="entry name" value="CADHERIN"/>
</dbReference>
<evidence type="ECO:0000256" key="2">
    <source>
        <dbReference type="ARBA" id="ARBA00022475"/>
    </source>
</evidence>
<dbReference type="EMBL" id="JAMKFB020000772">
    <property type="protein sequence ID" value="KAL0147306.1"/>
    <property type="molecule type" value="Genomic_DNA"/>
</dbReference>
<dbReference type="FunFam" id="2.60.40.60:FF:000019">
    <property type="entry name" value="Cadherin 2"/>
    <property type="match status" value="1"/>
</dbReference>
<keyword evidence="13" id="KW-1185">Reference proteome</keyword>
<reference evidence="12 13" key="1">
    <citation type="submission" date="2024-05" db="EMBL/GenBank/DDBJ databases">
        <title>Genome sequencing and assembly of Indian major carp, Cirrhinus mrigala (Hamilton, 1822).</title>
        <authorList>
            <person name="Mohindra V."/>
            <person name="Chowdhury L.M."/>
            <person name="Lal K."/>
            <person name="Jena J.K."/>
        </authorList>
    </citation>
    <scope>NUCLEOTIDE SEQUENCE [LARGE SCALE GENOMIC DNA]</scope>
    <source>
        <strain evidence="12">CM1030</strain>
        <tissue evidence="12">Blood</tissue>
    </source>
</reference>
<evidence type="ECO:0000313" key="13">
    <source>
        <dbReference type="Proteomes" id="UP001529510"/>
    </source>
</evidence>
<protein>
    <recommendedName>
        <fullName evidence="11">Cadherin domain-containing protein</fullName>
    </recommendedName>
</protein>
<dbReference type="InterPro" id="IPR002126">
    <property type="entry name" value="Cadherin-like_dom"/>
</dbReference>
<keyword evidence="9" id="KW-0325">Glycoprotein</keyword>
<keyword evidence="3" id="KW-0812">Transmembrane</keyword>
<keyword evidence="8" id="KW-0472">Membrane</keyword>
<evidence type="ECO:0000256" key="6">
    <source>
        <dbReference type="ARBA" id="ARBA00022889"/>
    </source>
</evidence>
<keyword evidence="6" id="KW-0130">Cell adhesion</keyword>
<dbReference type="SUPFAM" id="SSF49313">
    <property type="entry name" value="Cadherin-like"/>
    <property type="match status" value="3"/>
</dbReference>
<keyword evidence="4" id="KW-0677">Repeat</keyword>
<proteinExistence type="predicted"/>
<feature type="domain" description="Cadherin" evidence="11">
    <location>
        <begin position="5"/>
        <end position="40"/>
    </location>
</feature>
<keyword evidence="5 10" id="KW-0106">Calcium</keyword>
<sequence length="256" mass="28346">KAQKYTILVEAKDNGEKIQLSSTGTVIIDIADNNNNLPEFTGKTGPGKVKERETGVEVLRLQVTDKDVRGSKAWKAKYTIYGDKNEIFNIETDPVTNEGILTVVKQTDYEEQTHHNVSISVQNEIPYFSCKTVTDAMSKLNKTPQIAYTDTSVLYKTIPVTIYVEDVNDPPVFIPPVKHVVVMEDIAVGTSLMTFTAKDTDGIHVNTFKFVKGEDIDGWITIDAQTGEVSTSKILDRESPFVINGAYIATLHAVDD</sequence>
<evidence type="ECO:0000256" key="7">
    <source>
        <dbReference type="ARBA" id="ARBA00022989"/>
    </source>
</evidence>
<evidence type="ECO:0000256" key="3">
    <source>
        <dbReference type="ARBA" id="ARBA00022692"/>
    </source>
</evidence>
<keyword evidence="2" id="KW-1003">Cell membrane</keyword>
<feature type="domain" description="Cadherin" evidence="11">
    <location>
        <begin position="55"/>
        <end position="173"/>
    </location>
</feature>
<evidence type="ECO:0000256" key="10">
    <source>
        <dbReference type="PROSITE-ProRule" id="PRU00043"/>
    </source>
</evidence>
<evidence type="ECO:0000256" key="8">
    <source>
        <dbReference type="ARBA" id="ARBA00023136"/>
    </source>
</evidence>
<accession>A0ABD0MF61</accession>
<feature type="non-terminal residue" evidence="12">
    <location>
        <position position="1"/>
    </location>
</feature>
<dbReference type="GO" id="GO:0005886">
    <property type="term" value="C:plasma membrane"/>
    <property type="evidence" value="ECO:0007669"/>
    <property type="project" value="UniProtKB-SubCell"/>
</dbReference>
<keyword evidence="7" id="KW-1133">Transmembrane helix</keyword>
<feature type="non-terminal residue" evidence="12">
    <location>
        <position position="256"/>
    </location>
</feature>
<dbReference type="AlphaFoldDB" id="A0ABD0MF61"/>
<comment type="subcellular location">
    <subcellularLocation>
        <location evidence="1">Cell membrane</location>
        <topology evidence="1">Single-pass type I membrane protein</topology>
    </subcellularLocation>
</comment>
<dbReference type="GO" id="GO:0007155">
    <property type="term" value="P:cell adhesion"/>
    <property type="evidence" value="ECO:0007669"/>
    <property type="project" value="UniProtKB-KW"/>
</dbReference>
<comment type="caution">
    <text evidence="12">The sequence shown here is derived from an EMBL/GenBank/DDBJ whole genome shotgun (WGS) entry which is preliminary data.</text>
</comment>
<feature type="domain" description="Cadherin" evidence="11">
    <location>
        <begin position="174"/>
        <end position="255"/>
    </location>
</feature>
<dbReference type="FunFam" id="2.60.40.60:FF:000027">
    <property type="entry name" value="Cadherin 2"/>
    <property type="match status" value="1"/>
</dbReference>
<evidence type="ECO:0000256" key="1">
    <source>
        <dbReference type="ARBA" id="ARBA00004251"/>
    </source>
</evidence>
<evidence type="ECO:0000313" key="12">
    <source>
        <dbReference type="EMBL" id="KAL0147306.1"/>
    </source>
</evidence>
<dbReference type="GO" id="GO:0005509">
    <property type="term" value="F:calcium ion binding"/>
    <property type="evidence" value="ECO:0007669"/>
    <property type="project" value="UniProtKB-UniRule"/>
</dbReference>
<evidence type="ECO:0000256" key="9">
    <source>
        <dbReference type="ARBA" id="ARBA00023180"/>
    </source>
</evidence>
<evidence type="ECO:0000256" key="5">
    <source>
        <dbReference type="ARBA" id="ARBA00022837"/>
    </source>
</evidence>